<dbReference type="Proteomes" id="UP000261758">
    <property type="component" value="Chromosome"/>
</dbReference>
<reference evidence="2 3" key="1">
    <citation type="submission" date="2017-08" db="EMBL/GenBank/DDBJ databases">
        <title>Genome sequences of Ralstonia solanacearum Species Complex (RSSC) isolated from Potato bacterial wilts in Korea.</title>
        <authorList>
            <person name="Cho H."/>
            <person name="Song E.-S."/>
            <person name="Lee Y.K."/>
            <person name="Lee S."/>
            <person name="Lee S.-W."/>
            <person name="Jo A."/>
            <person name="Kim J.-G."/>
            <person name="Hwang I."/>
        </authorList>
    </citation>
    <scope>NUCLEOTIDE SEQUENCE [LARGE SCALE GENOMIC DNA]</scope>
    <source>
        <strain evidence="2 3">T98</strain>
    </source>
</reference>
<organism evidence="2 3">
    <name type="scientific">Ralstonia solanacearum</name>
    <name type="common">Pseudomonas solanacearum</name>
    <dbReference type="NCBI Taxonomy" id="305"/>
    <lineage>
        <taxon>Bacteria</taxon>
        <taxon>Pseudomonadati</taxon>
        <taxon>Pseudomonadota</taxon>
        <taxon>Betaproteobacteria</taxon>
        <taxon>Burkholderiales</taxon>
        <taxon>Burkholderiaceae</taxon>
        <taxon>Ralstonia</taxon>
        <taxon>Ralstonia solanacearum species complex</taxon>
    </lineage>
</organism>
<sequence>MSRESHGNASPHTSPPPARSRTTRAPGALESLHRVRRSTSLAVAARQPTDGASASRPVARGPLRIAAARPVRADSRGGIPDGDVRRLPTRAQPLPPKRGRGVEARADPRVTSRPGPGDAPALQSAKRARYGRALAEPSASRRIEPGQEPTREQLIGEGAWLDRAARSLLSAQHKEQCVRLQGLAKQARPGSARAQKVDPKSCLQLAQDNIVAQRNGYGLALVFLGQAVSSEENTRRVTDYFLVLSAAALRAPPPVRQELQRCADVAAHYLSKTNWFEGAPLYQFVHVSNLLSKYANRPACLNAIAWVAGQVLMPEVLPPLSAKQLSLLANAFSKNQGSEHCEQAVARIGRQLLHERVGEYAAQSVSMLLNAFSKWPGNLACRTATERLAARLADDADLRQVMTAQAVADSLNALGKWPDSTDCRTAAECLATRLIDDDRLRQSLDATQVANSIGAMGRWPDSGNCRAAAERLAVRLTDDAKLRRSMSAQQVAGSLNGLSKWPDAVDCRTAAGHLAARLAADTKLRRDMNAQEIANALGALGKWPDAADCLSAAECLAIRLAGSDKLVLAMKSQQVSNALNGLSKWPDSIDCRTAAECLAIRLLDDDGRLLADLDVQGVANSLNALSKWPDASACRATAEPLAARIVHEPMLGQSMNVQQFANALNALAKWPGAADCRAAAERLAVRLTADAKLWRTMNARGISNALNALAKWPDATDCRAAAERLGVRLTDDAGLPDAMDAQGMANSLNALGKWPDASPCRAAAERLAARLTDDAELRRTMSAPQIAGSLNGLSKWPDAADCRAAAECLAARLADDAVPLQAMDAQRMANALNALSKWPDSTDCRAAAERLAAQLAGNAALLRAMDAQGVANALNALSKWPDSTDCRAAAECVAAELAGNAALLHAMSEQHLTSSLNALSKWPDAIDCRAAAECLAARLTGDAALQRNLGARQVANLLNALSKWPDAADCRTAAEHLATRLVRDADLLPTLSALALSLVFNALSKWPDSADCRAAAEHLAAWLADDAELPQAMDAQAVANSLGGLGKWSDADECRAVAERLAARLATDARLRQDMSAQQVASSLNGLSKWPGSTDCRIAAERLATRLVDEPELLQAMHAQPVANALNALSKWPDAAACRAAAQCLAVRLASSARLQQAMNEQEVTNSLNALGKWLDMDDCRAAAARLALRLAADAAFRQALNAQGFANALNGLSKWPQDEACQAAAICLVDDLGSGGRLFNTFDLSELAQLANGMARFALTLNDAGVHGSSDIELTDDTPLVLMRTRLRELAVHLNVRPDGLSHAGTRAIAMIFKSLASTGLQDGLRLLARQGVQRLKDLHLQTGFKPDDLETLGTLAAGLLPLARSPELKQYRSDTLQLLGQIQPDVARKVRYYVDAHANPPLPAARTWPAEDEAFGTRRPGLMFFLLLKTYAVVAGSWKLRNVPDDPARIGRRREELKAWLGNTLDQVRGRIEADLDEMSWNLIAQIEAGDEVLDALDLKLWRDLDRIVAAHPTTQLDVAAVRRELRALPEVRHLMGSDAGAATLQIIDMHGHDLRTSTPTDASGTGARPYSFFTRLTGGRLPLVEVELPGQLSAFMLARTIRHGDDLLRMDLFGGSHLTPSTTRVFEQLAGPQQVLKRYGRIPAVRLADTAPDAPLMRDVIRKLNPQREDWYRMQRALLEVVPRDHVVEGPVRLALLADQPQGAVPAFALRTPEGEPIRLVSHDGCGFIMESLARRIPAVAQAMDAWRPSRQKGSDEAPTQRMASLPSQATHHYPRNEAVIEEARTHLRRALHADTALWETDTFSGTRKLSKPKLYELLVGAGITGMQGIAVPSADGKLYLPGEKGAVFDRTGGPVLLGKPPYDKPNLMPIPAERVGTSAQGDATARFLETAFAFQYSYTAWDESRPHTAGHGDDAPMLHGKGVTIVVPDTLWPQDNDAQWVWSTEDMKIHSSWTQRRERDRLPARMNTVGSLRVKDVYTPGSLIAVPVDELKKRDADCDGDRVFVYAGLPKMTQAIAGFFEEREQRVGKVPSFKPPKTASAAFDEAGQYRAGRAAEVLSAVRGQELVRRMSTLQFHFWGQPQALRERIAESAIFGTYEGTRRELRRGLRRLLYDPAEATQTALQALRERARLGVEHAHHPVAREAAEVLLHQLEAFSEDTHGAHGLREPAALPPELSPALAQRFTSLAEAYTQAGTPRERLAALADHYPTALLPHPGTALPSERPPAEQLGYVPEAPLETLRNLLTLGVKVGTDAPKAVTQTDVYLKIADRLERALRRERDRIRLMPYTKSGLLPKLRDGLNAQAEQHRLRDNPTLAAGLMEMALEELLERRLIDGAPAPGALSADTETQLRQLAHNLHMIAGQAEAQMTALVRHAIQGIGVLCGEAHCLKSESSLFDKLRRMMHKTRQTPQAAAAEVSDTLRYSVVLPPETFVQGYAGILGMLDASGLTQTRVHNSFVKSNAAFKGVNVKLTGRDTGGNAIRLEIQFHTERTFEFKERFHDAYKQAQAQQLAGASREDQFGALAEARRAFGEIATPPGCEHITDWQTAPPHADRPHAPSAAAPRLAAAHAQTALGEHVQRLAAQARIVHQEVGPLLAALETHEDLDLRVDKHHSVPKQTASIKKKIERYQVLEGLSLEQASARVRDAMRWIVLLPANRFGIRFAHARQRLEQQGLRVTRINNGFTAPDTTYAGLNVTWRTATGSDFEIQFHTAQSLNTRNTSHKTYRKWQDLEVNIALAQDPAERQALQQANARLLSERKAQAAAVALPEGIQDIPSIRYDSSADAPLTASGRTPQPIREMPDTGPHPSRAPVLHGAGLPPPRAGTVPGSEVRDQVAAALGPHWQALRWELAGTGIALEPSVQPKRLDEQLQKIQHGLERKTARDLQDLAGNPGLRLDWARREPLYRRVVDSRARLGAQPPLERMDPLYDTLRKLDTRGRLRQPEIERHFSIGAAQSGGDLSLFDSLYQILQRRDTTSGLQALLAGTSIHSSMGFGKYMQGLLYRGGLLRPDQDGRNDPMDLRAASVVMTALADLLDLQMVFLLRRDDGRVQLNPPVGSGTDTVFLLHEIALGTDGRVSPLWIR</sequence>
<evidence type="ECO:0000313" key="2">
    <source>
        <dbReference type="EMBL" id="AXV81559.1"/>
    </source>
</evidence>
<gene>
    <name evidence="2" type="ORF">CJO77_08340</name>
</gene>
<name>A0AAD0WG18_RALSL</name>
<evidence type="ECO:0000313" key="3">
    <source>
        <dbReference type="Proteomes" id="UP000261758"/>
    </source>
</evidence>
<dbReference type="SUPFAM" id="SSF48371">
    <property type="entry name" value="ARM repeat"/>
    <property type="match status" value="2"/>
</dbReference>
<dbReference type="EMBL" id="CP022759">
    <property type="protein sequence ID" value="AXV81559.1"/>
    <property type="molecule type" value="Genomic_DNA"/>
</dbReference>
<feature type="region of interest" description="Disordered" evidence="1">
    <location>
        <begin position="2783"/>
        <end position="2835"/>
    </location>
</feature>
<dbReference type="NCBIfam" id="NF006608">
    <property type="entry name" value="PRK09169.1-2"/>
    <property type="match status" value="3"/>
</dbReference>
<dbReference type="NCBIfam" id="NF041399">
    <property type="entry name" value="XopAD"/>
    <property type="match status" value="1"/>
</dbReference>
<feature type="compositionally biased region" description="Basic and acidic residues" evidence="1">
    <location>
        <begin position="139"/>
        <end position="151"/>
    </location>
</feature>
<dbReference type="InterPro" id="IPR016024">
    <property type="entry name" value="ARM-type_fold"/>
</dbReference>
<dbReference type="NCBIfam" id="NF006607">
    <property type="entry name" value="PRK09169.1-1"/>
    <property type="match status" value="1"/>
</dbReference>
<evidence type="ECO:0000256" key="1">
    <source>
        <dbReference type="SAM" id="MobiDB-lite"/>
    </source>
</evidence>
<protein>
    <submittedName>
        <fullName evidence="2">Type III effector protein (Skwp 4)</fullName>
    </submittedName>
</protein>
<feature type="compositionally biased region" description="Basic and acidic residues" evidence="1">
    <location>
        <begin position="100"/>
        <end position="110"/>
    </location>
</feature>
<proteinExistence type="predicted"/>
<accession>A0AAD0WG18</accession>
<feature type="region of interest" description="Disordered" evidence="1">
    <location>
        <begin position="1"/>
        <end position="153"/>
    </location>
</feature>